<keyword evidence="2" id="KW-0812">Transmembrane</keyword>
<proteinExistence type="predicted"/>
<dbReference type="Proteomes" id="UP000006437">
    <property type="component" value="Unassembled WGS sequence"/>
</dbReference>
<keyword evidence="2" id="KW-0472">Membrane</keyword>
<dbReference type="BioCyc" id="EBAC796937-HMP:GMGH-2053-MONOMER"/>
<keyword evidence="1" id="KW-0175">Coiled coil</keyword>
<evidence type="ECO:0000313" key="4">
    <source>
        <dbReference type="Proteomes" id="UP000006437"/>
    </source>
</evidence>
<dbReference type="AlphaFoldDB" id="G9X0V9"/>
<dbReference type="HOGENOM" id="CLU_1460008_0_0_9"/>
<comment type="caution">
    <text evidence="3">The sequence shown here is derived from an EMBL/GenBank/DDBJ whole genome shotgun (WGS) entry which is preliminary data.</text>
</comment>
<feature type="transmembrane region" description="Helical" evidence="2">
    <location>
        <begin position="6"/>
        <end position="27"/>
    </location>
</feature>
<gene>
    <name evidence="3" type="ORF">HMPREF9629_02045</name>
</gene>
<evidence type="ECO:0000313" key="3">
    <source>
        <dbReference type="EMBL" id="EHL14933.1"/>
    </source>
</evidence>
<dbReference type="EMBL" id="AFZE01000021">
    <property type="protein sequence ID" value="EHL14933.1"/>
    <property type="molecule type" value="Genomic_DNA"/>
</dbReference>
<reference evidence="3 4" key="1">
    <citation type="submission" date="2011-08" db="EMBL/GenBank/DDBJ databases">
        <title>The Genome Sequence of Eubacteriaceae bacterium ACC19a.</title>
        <authorList>
            <consortium name="The Broad Institute Genome Sequencing Platform"/>
            <person name="Earl A."/>
            <person name="Ward D."/>
            <person name="Feldgarden M."/>
            <person name="Gevers D."/>
            <person name="Sizova M."/>
            <person name="Hazen A."/>
            <person name="Epstein S."/>
            <person name="Young S.K."/>
            <person name="Zeng Q."/>
            <person name="Gargeya S."/>
            <person name="Fitzgerald M."/>
            <person name="Haas B."/>
            <person name="Abouelleil A."/>
            <person name="Alvarado L."/>
            <person name="Arachchi H.M."/>
            <person name="Berlin A."/>
            <person name="Brown A."/>
            <person name="Chapman S.B."/>
            <person name="Chen Z."/>
            <person name="Dunbar C."/>
            <person name="Freedman E."/>
            <person name="Gearin G."/>
            <person name="Gellesch M."/>
            <person name="Goldberg J."/>
            <person name="Griggs A."/>
            <person name="Gujja S."/>
            <person name="Heiman D."/>
            <person name="Howarth C."/>
            <person name="Larson L."/>
            <person name="Lui A."/>
            <person name="MacDonald P.J.P."/>
            <person name="Montmayeur A."/>
            <person name="Murphy C."/>
            <person name="Neiman D."/>
            <person name="Pearson M."/>
            <person name="Priest M."/>
            <person name="Roberts A."/>
            <person name="Saif S."/>
            <person name="Shea T."/>
            <person name="Shenoy N."/>
            <person name="Sisk P."/>
            <person name="Stolte C."/>
            <person name="Sykes S."/>
            <person name="Wortman J."/>
            <person name="Nusbaum C."/>
            <person name="Birren B."/>
        </authorList>
    </citation>
    <scope>NUCLEOTIDE SEQUENCE [LARGE SCALE GENOMIC DNA]</scope>
    <source>
        <strain evidence="3 4">ACC19a</strain>
    </source>
</reference>
<feature type="coiled-coil region" evidence="1">
    <location>
        <begin position="84"/>
        <end position="118"/>
    </location>
</feature>
<protein>
    <submittedName>
        <fullName evidence="3">Uncharacterized protein</fullName>
    </submittedName>
</protein>
<organism evidence="3 4">
    <name type="scientific">Peptoanaerobacter stomatis</name>
    <dbReference type="NCBI Taxonomy" id="796937"/>
    <lineage>
        <taxon>Bacteria</taxon>
        <taxon>Bacillati</taxon>
        <taxon>Bacillota</taxon>
        <taxon>Clostridia</taxon>
        <taxon>Peptostreptococcales</taxon>
        <taxon>Filifactoraceae</taxon>
        <taxon>Peptoanaerobacter</taxon>
    </lineage>
</organism>
<evidence type="ECO:0000256" key="2">
    <source>
        <dbReference type="SAM" id="Phobius"/>
    </source>
</evidence>
<evidence type="ECO:0000256" key="1">
    <source>
        <dbReference type="SAM" id="Coils"/>
    </source>
</evidence>
<accession>G9X0V9</accession>
<keyword evidence="2" id="KW-1133">Transmembrane helix</keyword>
<dbReference type="RefSeq" id="WP_009526261.1">
    <property type="nucleotide sequence ID" value="NZ_JBQMYE010000123.1"/>
</dbReference>
<name>G9X0V9_9FIRM</name>
<sequence length="185" mass="22093">MNASIKISVILNIAISVITLLSVIASFKKKNRKDSKKIKHKKDIKNNRQGEYVNRKNSQQNTIKYVESIFNSKKEEAKEYAEFLSNYTKDKKNFSNKQKNAKLENKKTQRNINKSQQEIIKKIDDIIYNYDKDDKKVKKYAENIKEIFEYEHYDYSKECIEEEFDFDLERAIIYSEILQKPLSLR</sequence>